<dbReference type="EMBL" id="SOKJ01000171">
    <property type="protein sequence ID" value="TET11209.1"/>
    <property type="molecule type" value="Genomic_DNA"/>
</dbReference>
<comment type="caution">
    <text evidence="3">The sequence shown here is derived from an EMBL/GenBank/DDBJ whole genome shotgun (WGS) entry which is preliminary data.</text>
</comment>
<evidence type="ECO:0000313" key="4">
    <source>
        <dbReference type="Proteomes" id="UP000316360"/>
    </source>
</evidence>
<dbReference type="Pfam" id="PF04519">
    <property type="entry name" value="Bactofilin"/>
    <property type="match status" value="1"/>
</dbReference>
<dbReference type="AlphaFoldDB" id="A0A523S029"/>
<comment type="similarity">
    <text evidence="1">Belongs to the bactofilin family.</text>
</comment>
<reference evidence="3 4" key="1">
    <citation type="submission" date="2019-03" db="EMBL/GenBank/DDBJ databases">
        <title>Metabolic potential of uncultured bacteria and archaea associated with petroleum seepage in deep-sea sediments.</title>
        <authorList>
            <person name="Dong X."/>
            <person name="Hubert C."/>
        </authorList>
    </citation>
    <scope>NUCLEOTIDE SEQUENCE [LARGE SCALE GENOMIC DNA]</scope>
    <source>
        <strain evidence="3">E44_bin7</strain>
    </source>
</reference>
<dbReference type="PANTHER" id="PTHR35024:SF4">
    <property type="entry name" value="POLYMER-FORMING CYTOSKELETAL PROTEIN"/>
    <property type="match status" value="1"/>
</dbReference>
<feature type="compositionally biased region" description="Basic and acidic residues" evidence="2">
    <location>
        <begin position="125"/>
        <end position="140"/>
    </location>
</feature>
<gene>
    <name evidence="3" type="ORF">E3J84_03175</name>
</gene>
<feature type="region of interest" description="Disordered" evidence="2">
    <location>
        <begin position="123"/>
        <end position="150"/>
    </location>
</feature>
<dbReference type="InterPro" id="IPR007607">
    <property type="entry name" value="BacA/B"/>
</dbReference>
<organism evidence="3 4">
    <name type="scientific">Aerophobetes bacterium</name>
    <dbReference type="NCBI Taxonomy" id="2030807"/>
    <lineage>
        <taxon>Bacteria</taxon>
        <taxon>Candidatus Aerophobota</taxon>
    </lineage>
</organism>
<evidence type="ECO:0000256" key="1">
    <source>
        <dbReference type="ARBA" id="ARBA00044755"/>
    </source>
</evidence>
<sequence>MIRSKQHFSREMRMFKKRKKFRTSSIIGREAEFKGTLKDEESIRIDGKFEGKIQVEGNVTVGEDAIVKADIQAKSISIGGKVIGDINSEERVELFSSGSLEGKVKASDLTIAEGAFFNGECRMVSPEEGKEEKTSKKATSEFEFVQPEEK</sequence>
<dbReference type="PANTHER" id="PTHR35024">
    <property type="entry name" value="HYPOTHETICAL CYTOSOLIC PROTEIN"/>
    <property type="match status" value="1"/>
</dbReference>
<accession>A0A523S029</accession>
<dbReference type="Proteomes" id="UP000316360">
    <property type="component" value="Unassembled WGS sequence"/>
</dbReference>
<evidence type="ECO:0000256" key="2">
    <source>
        <dbReference type="SAM" id="MobiDB-lite"/>
    </source>
</evidence>
<name>A0A523S029_UNCAE</name>
<evidence type="ECO:0000313" key="3">
    <source>
        <dbReference type="EMBL" id="TET11209.1"/>
    </source>
</evidence>
<proteinExistence type="inferred from homology"/>
<protein>
    <submittedName>
        <fullName evidence="3">Polymer-forming cytoskeletal protein</fullName>
    </submittedName>
</protein>